<protein>
    <submittedName>
        <fullName evidence="3">Trypsin-like peptidase domain-containing protein</fullName>
    </submittedName>
</protein>
<dbReference type="Gene3D" id="2.40.10.120">
    <property type="match status" value="1"/>
</dbReference>
<evidence type="ECO:0000259" key="2">
    <source>
        <dbReference type="PROSITE" id="PS50837"/>
    </source>
</evidence>
<organism evidence="3 4">
    <name type="scientific">Sphaerisporangium rhizosphaerae</name>
    <dbReference type="NCBI Taxonomy" id="2269375"/>
    <lineage>
        <taxon>Bacteria</taxon>
        <taxon>Bacillati</taxon>
        <taxon>Actinomycetota</taxon>
        <taxon>Actinomycetes</taxon>
        <taxon>Streptosporangiales</taxon>
        <taxon>Streptosporangiaceae</taxon>
        <taxon>Sphaerisporangium</taxon>
    </lineage>
</organism>
<dbReference type="InterPro" id="IPR004155">
    <property type="entry name" value="PBS_lyase_HEAT"/>
</dbReference>
<dbReference type="InterPro" id="IPR007111">
    <property type="entry name" value="NACHT_NTPase"/>
</dbReference>
<sequence length="2093" mass="226012">MRRWSVRVRAGSGTCGAGVLIDDRHVLTCAHVVNAALGRHATERSRPAEPVELDFPIAAGGARFRAWVTDDGWFPIEDDERGDVAILELRITPPDGTAPAELTERAERGTAVRAYGYPPGLDTGVWAVSYEVGDPGGPEWVQLDATRAVGRRIQRGFSGAAVERDDTGQVVGIAVTEDGDDGAKVAWMLPVSALLRRWPRLAASCGPTHSDGSARSEMTPVPPELTGVLRQMCQVSDDLPYPLRGAHGRFPLSEVYVRQSVAAAPEPRRPWEEDGEEFPEEDRRPSAGLAQPFEQVFEQHDHLVIEGAAGLGKTTLGRMLVRHFAKALLDGKAQEGEALLVPVMLPARVLALHLRGGWPEALRASVTAEYGPPDGEVAASLFTGKVSGRRWLVVVDALDEIPDQDDRERLLTALASRFPGDDGPAGFLVTTRPLSPGEIDRLRGPGVGFYELQPFDEDALVQFTRNWFDPDDTPAGNAAAEEFLRQVRLAGLEEVLVVPLLATVAAHLHQSRRDRPLPAGRYELYEEYIGRYAQARIEAGASSLATLDEVPGGPRLAEWLYEHRVALMEALATAYTTTETPLMDVARRFLADHAPMPARMPLDWESALAEWLSQTGVLSRSRTRLRFLHQTFAEHLAATARAKTLPGKFHPGEPPWEKLVSDLLLGDDAAGLVVLHYLHLVGPGAALLDTLQHGTLNQRGAADGLVEKGAPVSDAQLTAYLSRLENLVGTGSVTDLEEVIALTRHAPVRERLEGLLADASLGAATRISIIDLLRERSSGVRRDGPALLQAFATAEHEAGIRCKAATVLSRFGGDHRDDAARLLVALAQDGDTEITDRFSAAQSLARLGGRHRAHAADLLHRLATDPAVYVWHRVEMAEELAKCGHEQRPRAAKILHDLAIDRSVLSSERQSAAVKLHKLGGRHVHESVHLLGRLAHDLRRDRLDHALTLTALVKIEPSRRPEAVEALLRVIVNLRLSGGARVIAAGELAELGGAHRSTAARVLFDLASRPDAGSLIGSRYRAAEELTKLGTDHQPSGAEAFYAIGLDAAVPAGQLHMTAVQLAQLDDRHRTQAADLLLKLVAGPTLLFTRRLRAASTLANLGTRFLSDVLHFADELFRHPFSSSAERTLALATQTTLKPGETPLAATLIHRLAMTATTSAETRLHSARVLVDLGAGHLDQAADVWKRLAYDHAAPIGARRDAVERLLELGARYREEASAAFRDLTDDPSIDAREKTLLLLECHYLSPSLGADVYDRIAADVIVDHDERRYAVRQVHGDGTDRHRRAVALLHQLVTDPAATTTARLNSVQELASLGPDHRARCGAILDRMAEVSGAHVWHRPAILADIAKFDASQRERVAESLYRHATDPLVFPDSAREAAAELAGLGDEQRERGAEILKRMSLDVLLDAQVRRRAAGSLIKLGEQEENTGVDLLYRLATDTGEPDLDDRRLAARDLARLGGERRAQGAEVLRRLAADASADAAVRLAAAQDLAGLGGDERDEGAELLHRLVVELADDPEERLRAARELVTLGPVAQSRALVLLGELTTDTGADVTVRRWAAEFLGGLLSPQALETAVAGLHRLAADGDVDPWNRLWAVESLAKLGPDARRLAFEAVRAFRGEADGPDGDLPRALAVAAMADVSEACHFDAVDLLTRLAEDTSRPGRERLQAATGLLEISDLHAKRGTRLLGLIAEDPAVRAWERRQAAEALARYGPACRARAVDLLDAIADDVSTDPWERAEAAMALAELSADKRERAIAHLRRIALGQGVSGDQRRHAIGMLLGLGPEARAAGIKALQSMAGDRRAGDDERWEALAVLVEQEEDRDLLARTLHELAGETSADAGVRRAAADALAMLGDERRREAAEALRNLSADMTVAGVHRALALGSLAAMTSDASVQEEAGEALAREGADASTPAPLRRLAAEALTRRHLVHQGKAAELLHEIATEDSAEPEERLLAAQALAGTGPGGREAAVRLLKESSTDPLASPYERAVMAMALAELRPSYRRSAGDRARALLDDPGLPADRRLTIARDLTELGTPYRQAAMAALHDLVVDSSSDSGTRFRAAEALARVAGAKGRVKGPLSPRDAPD</sequence>
<dbReference type="Gene3D" id="3.40.50.300">
    <property type="entry name" value="P-loop containing nucleotide triphosphate hydrolases"/>
    <property type="match status" value="1"/>
</dbReference>
<dbReference type="RefSeq" id="WP_380823777.1">
    <property type="nucleotide sequence ID" value="NZ_JBHTCG010000001.1"/>
</dbReference>
<dbReference type="PROSITE" id="PS50837">
    <property type="entry name" value="NACHT"/>
    <property type="match status" value="1"/>
</dbReference>
<comment type="caution">
    <text evidence="3">The sequence shown here is derived from an EMBL/GenBank/DDBJ whole genome shotgun (WGS) entry which is preliminary data.</text>
</comment>
<accession>A0ABW2NX05</accession>
<dbReference type="InterPro" id="IPR016024">
    <property type="entry name" value="ARM-type_fold"/>
</dbReference>
<evidence type="ECO:0000313" key="3">
    <source>
        <dbReference type="EMBL" id="MFC7380766.1"/>
    </source>
</evidence>
<dbReference type="Pfam" id="PF05729">
    <property type="entry name" value="NACHT"/>
    <property type="match status" value="1"/>
</dbReference>
<dbReference type="Gene3D" id="1.25.10.10">
    <property type="entry name" value="Leucine-rich Repeat Variant"/>
    <property type="match status" value="3"/>
</dbReference>
<dbReference type="SUPFAM" id="SSF52540">
    <property type="entry name" value="P-loop containing nucleoside triphosphate hydrolases"/>
    <property type="match status" value="1"/>
</dbReference>
<dbReference type="SMART" id="SM00567">
    <property type="entry name" value="EZ_HEAT"/>
    <property type="match status" value="13"/>
</dbReference>
<proteinExistence type="predicted"/>
<evidence type="ECO:0000256" key="1">
    <source>
        <dbReference type="SAM" id="MobiDB-lite"/>
    </source>
</evidence>
<evidence type="ECO:0000313" key="4">
    <source>
        <dbReference type="Proteomes" id="UP001596496"/>
    </source>
</evidence>
<dbReference type="EMBL" id="JBHTCG010000001">
    <property type="protein sequence ID" value="MFC7380766.1"/>
    <property type="molecule type" value="Genomic_DNA"/>
</dbReference>
<gene>
    <name evidence="3" type="ORF">ACFQSB_01030</name>
</gene>
<feature type="domain" description="NACHT" evidence="2">
    <location>
        <begin position="301"/>
        <end position="433"/>
    </location>
</feature>
<dbReference type="SUPFAM" id="SSF50494">
    <property type="entry name" value="Trypsin-like serine proteases"/>
    <property type="match status" value="1"/>
</dbReference>
<dbReference type="InterPro" id="IPR009003">
    <property type="entry name" value="Peptidase_S1_PA"/>
</dbReference>
<keyword evidence="4" id="KW-1185">Reference proteome</keyword>
<feature type="region of interest" description="Disordered" evidence="1">
    <location>
        <begin position="263"/>
        <end position="285"/>
    </location>
</feature>
<dbReference type="Pfam" id="PF13365">
    <property type="entry name" value="Trypsin_2"/>
    <property type="match status" value="1"/>
</dbReference>
<dbReference type="InterPro" id="IPR011989">
    <property type="entry name" value="ARM-like"/>
</dbReference>
<dbReference type="Proteomes" id="UP001596496">
    <property type="component" value="Unassembled WGS sequence"/>
</dbReference>
<reference evidence="4" key="1">
    <citation type="journal article" date="2019" name="Int. J. Syst. Evol. Microbiol.">
        <title>The Global Catalogue of Microorganisms (GCM) 10K type strain sequencing project: providing services to taxonomists for standard genome sequencing and annotation.</title>
        <authorList>
            <consortium name="The Broad Institute Genomics Platform"/>
            <consortium name="The Broad Institute Genome Sequencing Center for Infectious Disease"/>
            <person name="Wu L."/>
            <person name="Ma J."/>
        </authorList>
    </citation>
    <scope>NUCLEOTIDE SEQUENCE [LARGE SCALE GENOMIC DNA]</scope>
    <source>
        <strain evidence="4">CECT 7649</strain>
    </source>
</reference>
<dbReference type="InterPro" id="IPR027417">
    <property type="entry name" value="P-loop_NTPase"/>
</dbReference>
<dbReference type="SUPFAM" id="SSF48371">
    <property type="entry name" value="ARM repeat"/>
    <property type="match status" value="3"/>
</dbReference>
<name>A0ABW2NX05_9ACTN</name>